<evidence type="ECO:0000313" key="3">
    <source>
        <dbReference type="EMBL" id="RDJ24065.1"/>
    </source>
</evidence>
<dbReference type="Pfam" id="PF13480">
    <property type="entry name" value="Acetyltransf_6"/>
    <property type="match status" value="1"/>
</dbReference>
<proteinExistence type="predicted"/>
<feature type="region of interest" description="Disordered" evidence="1">
    <location>
        <begin position="420"/>
        <end position="451"/>
    </location>
</feature>
<comment type="caution">
    <text evidence="3">The sequence shown here is derived from an EMBL/GenBank/DDBJ whole genome shotgun (WGS) entry which is preliminary data.</text>
</comment>
<dbReference type="AlphaFoldDB" id="A0A370L614"/>
<accession>A0A370L614</accession>
<dbReference type="OrthoDB" id="213519at2"/>
<gene>
    <name evidence="3" type="ORF">DWE98_14175</name>
</gene>
<reference evidence="4" key="1">
    <citation type="submission" date="2018-07" db="EMBL/GenBank/DDBJ databases">
        <authorList>
            <person name="Safronova V.I."/>
            <person name="Chirak E.R."/>
            <person name="Sazanova A.L."/>
        </authorList>
    </citation>
    <scope>NUCLEOTIDE SEQUENCE [LARGE SCALE GENOMIC DNA]</scope>
    <source>
        <strain evidence="4">RCAM04685</strain>
    </source>
</reference>
<dbReference type="SUPFAM" id="SSF55729">
    <property type="entry name" value="Acyl-CoA N-acyltransferases (Nat)"/>
    <property type="match status" value="1"/>
</dbReference>
<feature type="compositionally biased region" description="Polar residues" evidence="1">
    <location>
        <begin position="441"/>
        <end position="451"/>
    </location>
</feature>
<protein>
    <submittedName>
        <fullName evidence="3">GNAT family N-acetyltransferase</fullName>
    </submittedName>
</protein>
<dbReference type="GO" id="GO:0016740">
    <property type="term" value="F:transferase activity"/>
    <property type="evidence" value="ECO:0007669"/>
    <property type="project" value="UniProtKB-KW"/>
</dbReference>
<dbReference type="InterPro" id="IPR016181">
    <property type="entry name" value="Acyl_CoA_acyltransferase"/>
</dbReference>
<dbReference type="InterPro" id="IPR038740">
    <property type="entry name" value="BioF2-like_GNAT_dom"/>
</dbReference>
<sequence>MLSEPVIILGEPPQAGLARPAGRSGHVSTAPAMSVEIATPERFFTIEREWRDLTGRALAGNAFMEPSLVAAAAHADGVRVHVLLAWASLRPGEPIRLAGAWAFACRHPSSDIPVQVLKTPVHGHAGLGIPVLDAGLAAAVLAQMLDAVAEEPDLPKLIEINGFDGEGPVASLLMDELARRGSRHVELERRCRPQLVKGVAEAAPLSASRERALRQKRRRLARSGQLSCTVHCTQDEVHAALDEFLALEVAGWKGKAIERGHAIRRELALEAFFGPALDGLAAHGLVRITALRSDGRPVAMQVTIRSGATAFTWKSTYDEARRDCGPGLLLLQDVTAALLADPAIGAVDSCNHRDDGYMAEFWSGRKPVLDMVLDVRRGRTLGFSLLSSSEFARQWLKAEARRVHKALRVATGRVSSAIRSLKRGEAGSGQTQVAPPGAAQSRDQTSGRLPR</sequence>
<evidence type="ECO:0000256" key="1">
    <source>
        <dbReference type="SAM" id="MobiDB-lite"/>
    </source>
</evidence>
<name>A0A370L614_9HYPH</name>
<dbReference type="Proteomes" id="UP000255207">
    <property type="component" value="Unassembled WGS sequence"/>
</dbReference>
<keyword evidence="3" id="KW-0808">Transferase</keyword>
<feature type="domain" description="BioF2-like acetyltransferase" evidence="2">
    <location>
        <begin position="208"/>
        <end position="341"/>
    </location>
</feature>
<organism evidence="3 4">
    <name type="scientific">Bosea caraganae</name>
    <dbReference type="NCBI Taxonomy" id="2763117"/>
    <lineage>
        <taxon>Bacteria</taxon>
        <taxon>Pseudomonadati</taxon>
        <taxon>Pseudomonadota</taxon>
        <taxon>Alphaproteobacteria</taxon>
        <taxon>Hyphomicrobiales</taxon>
        <taxon>Boseaceae</taxon>
        <taxon>Bosea</taxon>
    </lineage>
</organism>
<evidence type="ECO:0000259" key="2">
    <source>
        <dbReference type="Pfam" id="PF13480"/>
    </source>
</evidence>
<evidence type="ECO:0000313" key="4">
    <source>
        <dbReference type="Proteomes" id="UP000255207"/>
    </source>
</evidence>
<dbReference type="RefSeq" id="WP_114829927.1">
    <property type="nucleotide sequence ID" value="NZ_QQTO01000007.1"/>
</dbReference>
<dbReference type="EMBL" id="QQTP01000007">
    <property type="protein sequence ID" value="RDJ24065.1"/>
    <property type="molecule type" value="Genomic_DNA"/>
</dbReference>
<keyword evidence="4" id="KW-1185">Reference proteome</keyword>